<keyword evidence="1" id="KW-0472">Membrane</keyword>
<feature type="transmembrane region" description="Helical" evidence="1">
    <location>
        <begin position="35"/>
        <end position="54"/>
    </location>
</feature>
<keyword evidence="1" id="KW-0812">Transmembrane</keyword>
<reference evidence="2 3" key="1">
    <citation type="journal article" date="2009" name="PLoS ONE">
        <title>Complete genome sequence of the aerobic CO-oxidizing thermophile Thermomicrobium roseum.</title>
        <authorList>
            <person name="Wu D."/>
            <person name="Raymond J."/>
            <person name="Wu M."/>
            <person name="Chatterji S."/>
            <person name="Ren Q."/>
            <person name="Graham J.E."/>
            <person name="Bryant D.A."/>
            <person name="Robb F."/>
            <person name="Colman A."/>
            <person name="Tallon L.J."/>
            <person name="Badger J.H."/>
            <person name="Madupu R."/>
            <person name="Ward N.L."/>
            <person name="Eisen J.A."/>
        </authorList>
    </citation>
    <scope>NUCLEOTIDE SEQUENCE [LARGE SCALE GENOMIC DNA]</scope>
    <source>
        <strain evidence="3">ATCC 27502 / DSM 5159 / P-2</strain>
        <plasmid evidence="2">unnamed</plasmid>
    </source>
</reference>
<dbReference type="Proteomes" id="UP000000447">
    <property type="component" value="Plasmid unnamed"/>
</dbReference>
<keyword evidence="1" id="KW-1133">Transmembrane helix</keyword>
<geneLocation type="plasmid" evidence="3">
    <name>Tros</name>
</geneLocation>
<keyword evidence="3" id="KW-1185">Reference proteome</keyword>
<gene>
    <name evidence="2" type="ordered locus">trd_A0307</name>
</gene>
<dbReference type="HOGENOM" id="CLU_1991628_0_0_0"/>
<keyword evidence="2" id="KW-0614">Plasmid</keyword>
<feature type="transmembrane region" description="Helical" evidence="1">
    <location>
        <begin position="98"/>
        <end position="120"/>
    </location>
</feature>
<name>B9L3E3_THERP</name>
<proteinExistence type="predicted"/>
<feature type="transmembrane region" description="Helical" evidence="1">
    <location>
        <begin position="66"/>
        <end position="86"/>
    </location>
</feature>
<dbReference type="eggNOG" id="ENOG5030TI2">
    <property type="taxonomic scope" value="Bacteria"/>
</dbReference>
<sequence>MVLGLWVAVLATAVGLAVSAVLVPRALATSRGLANLLAVASALLVAAGWIGGGVTSWRGARWRGALFGLAAYLVAGSAWTAGFVLLDPWQVDYGRVDIVRFALYSVLLWPFALTYTLDWFGLGGF</sequence>
<dbReference type="EMBL" id="CP001276">
    <property type="protein sequence ID" value="ACM06816.1"/>
    <property type="molecule type" value="Genomic_DNA"/>
</dbReference>
<dbReference type="AlphaFoldDB" id="B9L3E3"/>
<evidence type="ECO:0000256" key="1">
    <source>
        <dbReference type="SAM" id="Phobius"/>
    </source>
</evidence>
<accession>B9L3E3</accession>
<evidence type="ECO:0000313" key="2">
    <source>
        <dbReference type="EMBL" id="ACM06816.1"/>
    </source>
</evidence>
<protein>
    <submittedName>
        <fullName evidence="2">Uncharacterized protein</fullName>
    </submittedName>
</protein>
<evidence type="ECO:0000313" key="3">
    <source>
        <dbReference type="Proteomes" id="UP000000447"/>
    </source>
</evidence>
<organism evidence="2 3">
    <name type="scientific">Thermomicrobium roseum (strain ATCC 27502 / DSM 5159 / P-2)</name>
    <dbReference type="NCBI Taxonomy" id="309801"/>
    <lineage>
        <taxon>Bacteria</taxon>
        <taxon>Pseudomonadati</taxon>
        <taxon>Thermomicrobiota</taxon>
        <taxon>Thermomicrobia</taxon>
        <taxon>Thermomicrobiales</taxon>
        <taxon>Thermomicrobiaceae</taxon>
        <taxon>Thermomicrobium</taxon>
    </lineage>
</organism>
<dbReference type="KEGG" id="tro:trd_A0307"/>